<evidence type="ECO:0000313" key="1">
    <source>
        <dbReference type="EMBL" id="ORY57433.1"/>
    </source>
</evidence>
<reference evidence="1 2" key="1">
    <citation type="submission" date="2016-07" db="EMBL/GenBank/DDBJ databases">
        <title>Pervasive Adenine N6-methylation of Active Genes in Fungi.</title>
        <authorList>
            <consortium name="DOE Joint Genome Institute"/>
            <person name="Mondo S.J."/>
            <person name="Dannebaum R.O."/>
            <person name="Kuo R.C."/>
            <person name="Labutti K."/>
            <person name="Haridas S."/>
            <person name="Kuo A."/>
            <person name="Salamov A."/>
            <person name="Ahrendt S.R."/>
            <person name="Lipzen A."/>
            <person name="Sullivan W."/>
            <person name="Andreopoulos W.B."/>
            <person name="Clum A."/>
            <person name="Lindquist E."/>
            <person name="Daum C."/>
            <person name="Ramamoorthy G.K."/>
            <person name="Gryganskyi A."/>
            <person name="Culley D."/>
            <person name="Magnuson J.K."/>
            <person name="James T.Y."/>
            <person name="O'Malley M.A."/>
            <person name="Stajich J.E."/>
            <person name="Spatafora J.W."/>
            <person name="Visel A."/>
            <person name="Grigoriev I.V."/>
        </authorList>
    </citation>
    <scope>NUCLEOTIDE SEQUENCE [LARGE SCALE GENOMIC DNA]</scope>
    <source>
        <strain evidence="1 2">CBS 129021</strain>
    </source>
</reference>
<evidence type="ECO:0000313" key="2">
    <source>
        <dbReference type="Proteomes" id="UP000193689"/>
    </source>
</evidence>
<dbReference type="AlphaFoldDB" id="A0A1Y2DDS1"/>
<organism evidence="1 2">
    <name type="scientific">Pseudomassariella vexata</name>
    <dbReference type="NCBI Taxonomy" id="1141098"/>
    <lineage>
        <taxon>Eukaryota</taxon>
        <taxon>Fungi</taxon>
        <taxon>Dikarya</taxon>
        <taxon>Ascomycota</taxon>
        <taxon>Pezizomycotina</taxon>
        <taxon>Sordariomycetes</taxon>
        <taxon>Xylariomycetidae</taxon>
        <taxon>Amphisphaeriales</taxon>
        <taxon>Pseudomassariaceae</taxon>
        <taxon>Pseudomassariella</taxon>
    </lineage>
</organism>
<comment type="caution">
    <text evidence="1">The sequence shown here is derived from an EMBL/GenBank/DDBJ whole genome shotgun (WGS) entry which is preliminary data.</text>
</comment>
<dbReference type="InParanoid" id="A0A1Y2DDS1"/>
<proteinExistence type="predicted"/>
<gene>
    <name evidence="1" type="ORF">BCR38DRAFT_413836</name>
</gene>
<dbReference type="RefSeq" id="XP_040710683.1">
    <property type="nucleotide sequence ID" value="XM_040858874.1"/>
</dbReference>
<dbReference type="Proteomes" id="UP000193689">
    <property type="component" value="Unassembled WGS sequence"/>
</dbReference>
<dbReference type="EMBL" id="MCFJ01000019">
    <property type="protein sequence ID" value="ORY57433.1"/>
    <property type="molecule type" value="Genomic_DNA"/>
</dbReference>
<accession>A0A1Y2DDS1</accession>
<dbReference type="GeneID" id="63775086"/>
<sequence length="169" mass="18601">MKFTKSVPLGALILYTTTGVFAIATKGFPPAPDFQVSNVENLPSQMLNVRGIVDVHIMAPTAAPLHLMAERDEGVSTVTSTTRRTTTITMQPTVTVELAEKKSWGVRSAVLNTIRGSQENLRVLRLIGRALSQQFLTERALAMKTTILKHVNAEVLEYLVNPILPLDKY</sequence>
<protein>
    <submittedName>
        <fullName evidence="1">Uncharacterized protein</fullName>
    </submittedName>
</protein>
<name>A0A1Y2DDS1_9PEZI</name>
<keyword evidence="2" id="KW-1185">Reference proteome</keyword>